<dbReference type="GO" id="GO:0005524">
    <property type="term" value="F:ATP binding"/>
    <property type="evidence" value="ECO:0007669"/>
    <property type="project" value="UniProtKB-KW"/>
</dbReference>
<dbReference type="InterPro" id="IPR041569">
    <property type="entry name" value="AAA_lid_3"/>
</dbReference>
<dbReference type="PROSITE" id="PS51805">
    <property type="entry name" value="EPHD"/>
    <property type="match status" value="1"/>
</dbReference>
<accession>A0A1D1XNP0</accession>
<dbReference type="GO" id="GO:0006334">
    <property type="term" value="P:nucleosome assembly"/>
    <property type="evidence" value="ECO:0007669"/>
    <property type="project" value="TreeGrafter"/>
</dbReference>
<dbReference type="InterPro" id="IPR045199">
    <property type="entry name" value="ATAD2-like"/>
</dbReference>
<dbReference type="Gene3D" id="1.10.8.60">
    <property type="match status" value="1"/>
</dbReference>
<dbReference type="GO" id="GO:0016887">
    <property type="term" value="F:ATP hydrolysis activity"/>
    <property type="evidence" value="ECO:0007669"/>
    <property type="project" value="InterPro"/>
</dbReference>
<dbReference type="FunFam" id="1.10.8.60:FF:000084">
    <property type="entry name" value="p-loop containing nucleoside triphosphate hydrolase superfamily protein"/>
    <property type="match status" value="1"/>
</dbReference>
<dbReference type="Gene3D" id="3.30.40.10">
    <property type="entry name" value="Zinc/RING finger domain, C3HC4 (zinc finger)"/>
    <property type="match status" value="1"/>
</dbReference>
<evidence type="ECO:0000256" key="6">
    <source>
        <dbReference type="ARBA" id="ARBA00022840"/>
    </source>
</evidence>
<keyword evidence="3" id="KW-0547">Nucleotide-binding</keyword>
<dbReference type="SMART" id="SM00382">
    <property type="entry name" value="AAA"/>
    <property type="match status" value="2"/>
</dbReference>
<dbReference type="GO" id="GO:0008270">
    <property type="term" value="F:zinc ion binding"/>
    <property type="evidence" value="ECO:0007669"/>
    <property type="project" value="UniProtKB-KW"/>
</dbReference>
<name>A0A1D1XNP0_9ARAE</name>
<dbReference type="Gene3D" id="3.40.50.300">
    <property type="entry name" value="P-loop containing nucleotide triphosphate hydrolases"/>
    <property type="match status" value="1"/>
</dbReference>
<feature type="region of interest" description="Disordered" evidence="8">
    <location>
        <begin position="260"/>
        <end position="352"/>
    </location>
</feature>
<evidence type="ECO:0000259" key="9">
    <source>
        <dbReference type="PROSITE" id="PS51805"/>
    </source>
</evidence>
<dbReference type="FunFam" id="3.30.40.10:FF:000739">
    <property type="entry name" value="P-loop containing nucleoside triphosphate hydrolases superfamily protein"/>
    <property type="match status" value="1"/>
</dbReference>
<dbReference type="GO" id="GO:0003682">
    <property type="term" value="F:chromatin binding"/>
    <property type="evidence" value="ECO:0007669"/>
    <property type="project" value="TreeGrafter"/>
</dbReference>
<evidence type="ECO:0000256" key="4">
    <source>
        <dbReference type="ARBA" id="ARBA00022771"/>
    </source>
</evidence>
<feature type="compositionally biased region" description="Basic and acidic residues" evidence="8">
    <location>
        <begin position="285"/>
        <end position="351"/>
    </location>
</feature>
<keyword evidence="4" id="KW-0863">Zinc-finger</keyword>
<dbReference type="InterPro" id="IPR003960">
    <property type="entry name" value="ATPase_AAA_CS"/>
</dbReference>
<dbReference type="InterPro" id="IPR003959">
    <property type="entry name" value="ATPase_AAA_core"/>
</dbReference>
<dbReference type="SUPFAM" id="SSF52540">
    <property type="entry name" value="P-loop containing nucleoside triphosphate hydrolases"/>
    <property type="match status" value="1"/>
</dbReference>
<dbReference type="Pfam" id="PF13771">
    <property type="entry name" value="zf-HC5HC2H"/>
    <property type="match status" value="1"/>
</dbReference>
<feature type="region of interest" description="Disordered" evidence="8">
    <location>
        <begin position="555"/>
        <end position="596"/>
    </location>
</feature>
<feature type="compositionally biased region" description="Basic and acidic residues" evidence="8">
    <location>
        <begin position="265"/>
        <end position="274"/>
    </location>
</feature>
<evidence type="ECO:0000256" key="3">
    <source>
        <dbReference type="ARBA" id="ARBA00022741"/>
    </source>
</evidence>
<feature type="compositionally biased region" description="Polar residues" evidence="8">
    <location>
        <begin position="583"/>
        <end position="593"/>
    </location>
</feature>
<feature type="non-terminal residue" evidence="10">
    <location>
        <position position="1706"/>
    </location>
</feature>
<comment type="similarity">
    <text evidence="1">Belongs to the AAA ATPase family.</text>
</comment>
<dbReference type="PANTHER" id="PTHR23069:SF7">
    <property type="entry name" value="P-LOOP CONTAINING NUCLEOSIDE TRIPHOSPHATE HYDROLASES SUPERFAMILY PROTEIN"/>
    <property type="match status" value="1"/>
</dbReference>
<proteinExistence type="inferred from homology"/>
<dbReference type="GO" id="GO:0006337">
    <property type="term" value="P:nucleosome disassembly"/>
    <property type="evidence" value="ECO:0007669"/>
    <property type="project" value="TreeGrafter"/>
</dbReference>
<feature type="region of interest" description="Disordered" evidence="8">
    <location>
        <begin position="1302"/>
        <end position="1328"/>
    </location>
</feature>
<gene>
    <name evidence="10" type="primary">Atad2_1</name>
    <name evidence="10" type="ORF">g.127664</name>
</gene>
<feature type="region of interest" description="Disordered" evidence="8">
    <location>
        <begin position="1"/>
        <end position="127"/>
    </location>
</feature>
<sequence length="1706" mass="189185">MRPSRVKARPAPAADWERRKPPGAPGSRVRKKRKRLDAICDRPDVPVGSPPPHRSPIGGAPAEPDDPALLRRSSRVRRAPVILDSSPVPSPRKRPKRGKRDAALEGIGGVSMRSGGKRNGGPSVDSKVKEEIVFEEEAGKASAATGLSEKEAAGWCSRLRSRVGKGQGSYLFGAGKRKLSYRQSDEPYGEDKDLYKPRKEVMDNLDSIASKSSGKEMRKLRRSRRRRKLKERDGAPQLFKDKGKCRHSKAIEEEETVVLSCSDNDSEKNVREYEDGSAAEASVEGEGKVIEEKTFPDSKTEIKYEEASSQDESKIVARGIPEDGRVTSEKDVPEDNGKITHEGAALHDESKLAAGGDVAGGIRATGEKALSEGKHKITCEQASSQDASIIASRGDMLGDGRVMSEKTLSESSEYLGKISPEKLFQEDKDKTTEKASLEVDNRIVAGKASADGGNKHALNSVLDTDHRNLVAEYHTHEIREVKCADKSGGNTSHFVREKIVNIPCQSENGVIDQYVDIQIDDLETRVSERHNIQKQDNSMRTHQVDALDRPRVREGRRCGLCGGGSDGKPPKKLILESPDSDNEPYNGSSSSDEPTYDLWDGFGDEPEWLGRLLGPIRDRFGIARVWVHQQCAVWSPEVYFAGLGHLKSVSAALCRGRALKCSHCGRPGATIGCRVDRCPKTYHLPCARAENCTFDHRKFLIACTDHRHIFQPQGNHYLRQLKKRKTRKMRLDTRKVSNDAWREDLEAEEKWLENCGEDEEFLKREGKRLHRDMSRIAPVYIGGSCSDKEKPYQGWESVAGLQGVIQCMKEVIILPLLYPELFSSLGLTPPRGVLLHGYPGTGKTLVVRALIGECSRGDKRIAYFARKGADCLGKYVGDAERQLRLLFQVAERCQPSIIFFDEIDGLAPCRSKQQDQTHNSVVSTLLSLLDGLKSRGSVVVIGATNRPDAVDPALRRPGRFDREIYFPLPSVKDRSAILSLQTKNWPKPLSGPVLSWIANQTAGYAGADLQALCTQAAMIALKRNCPLHEILTSAEKGSSDRMHSSLPSFTVEERDWLAALACASPPCSQREAGMAANGVVTAPLPTHLLPCLLQPLSYILISFYFDERIWMPPALFKASKSIKDVINSALQQVGMPITSWKSHLHHLIQKSDIAKDIERNLACFGLLNGASPLVPFYTMGNDNDNEHAQFDSDRLQVPHAYIHHLTRPNISIGLGKPSGFRVLIAGTPRSGQQHLAACLLHQFLGHIEIQKVNLATISQEGREDVIRGITQILLKCVSVGRCMVYMPRLDLWAVDEVIQQDTEKSTCPETNRSSRRGDHDNAAKHSSPTWDSFVEQLDSMSSSSSIIVLASCEMENHELPAGIRELFTASVLNGTDSTSVEHTIPRFSVQVDGNFNHSLVISSSIARISCDLVQQYVQMIHQRSHMSNEHEKLGACYNTKVIEERKTPELDRTEAVDEICTTTDLERLSSNHGASSRDNHAQQLVNGHEGQNLISKVNRKDDVPSQCHQDSLSRVPSNKVMKGNSMFMIAALGYQILQYPQFAELCWATSKLKEGPCADINGPWRVWPFNSCIIHTNNSTDKAVFPLNSGNVKDKENTDVVRGLIAVGLLAYRGAYTSVSEVSFEVRKVLELLVRLIRVKIQNGKDRYRFLRLLSQVAYLEDMVNSWAYTYQSLPIDSRSQMSSSNSRLMISVEMDENGNANAGKL</sequence>
<evidence type="ECO:0000313" key="10">
    <source>
        <dbReference type="EMBL" id="JAT43967.1"/>
    </source>
</evidence>
<dbReference type="PROSITE" id="PS00674">
    <property type="entry name" value="AAA"/>
    <property type="match status" value="1"/>
</dbReference>
<keyword evidence="5" id="KW-0862">Zinc</keyword>
<dbReference type="Pfam" id="PF17862">
    <property type="entry name" value="AAA_lid_3"/>
    <property type="match status" value="1"/>
</dbReference>
<dbReference type="GO" id="GO:0042393">
    <property type="term" value="F:histone binding"/>
    <property type="evidence" value="ECO:0007669"/>
    <property type="project" value="TreeGrafter"/>
</dbReference>
<dbReference type="PANTHER" id="PTHR23069">
    <property type="entry name" value="AAA DOMAIN-CONTAINING"/>
    <property type="match status" value="1"/>
</dbReference>
<dbReference type="InterPro" id="IPR003593">
    <property type="entry name" value="AAA+_ATPase"/>
</dbReference>
<reference evidence="10" key="1">
    <citation type="submission" date="2015-07" db="EMBL/GenBank/DDBJ databases">
        <title>Transcriptome Assembly of Anthurium amnicola.</title>
        <authorList>
            <person name="Suzuki J."/>
        </authorList>
    </citation>
    <scope>NUCLEOTIDE SEQUENCE</scope>
</reference>
<protein>
    <submittedName>
        <fullName evidence="10">ATPase family AAA domain-containing protein 2</fullName>
    </submittedName>
</protein>
<keyword evidence="6" id="KW-0067">ATP-binding</keyword>
<dbReference type="InterPro" id="IPR013083">
    <property type="entry name" value="Znf_RING/FYVE/PHD"/>
</dbReference>
<dbReference type="GO" id="GO:0005634">
    <property type="term" value="C:nucleus"/>
    <property type="evidence" value="ECO:0007669"/>
    <property type="project" value="TreeGrafter"/>
</dbReference>
<evidence type="ECO:0000256" key="7">
    <source>
        <dbReference type="ARBA" id="ARBA00023117"/>
    </source>
</evidence>
<dbReference type="EMBL" id="GDJX01023969">
    <property type="protein sequence ID" value="JAT43967.1"/>
    <property type="molecule type" value="Transcribed_RNA"/>
</dbReference>
<organism evidence="10">
    <name type="scientific">Anthurium amnicola</name>
    <dbReference type="NCBI Taxonomy" id="1678845"/>
    <lineage>
        <taxon>Eukaryota</taxon>
        <taxon>Viridiplantae</taxon>
        <taxon>Streptophyta</taxon>
        <taxon>Embryophyta</taxon>
        <taxon>Tracheophyta</taxon>
        <taxon>Spermatophyta</taxon>
        <taxon>Magnoliopsida</taxon>
        <taxon>Liliopsida</taxon>
        <taxon>Araceae</taxon>
        <taxon>Pothoideae</taxon>
        <taxon>Potheae</taxon>
        <taxon>Anthurium</taxon>
    </lineage>
</organism>
<feature type="compositionally biased region" description="Basic and acidic residues" evidence="8">
    <location>
        <begin position="183"/>
        <end position="202"/>
    </location>
</feature>
<dbReference type="InterPro" id="IPR034732">
    <property type="entry name" value="EPHD"/>
</dbReference>
<feature type="region of interest" description="Disordered" evidence="8">
    <location>
        <begin position="181"/>
        <end position="246"/>
    </location>
</feature>
<keyword evidence="2" id="KW-0479">Metal-binding</keyword>
<feature type="domain" description="PHD-type" evidence="9">
    <location>
        <begin position="587"/>
        <end position="707"/>
    </location>
</feature>
<dbReference type="Pfam" id="PF00004">
    <property type="entry name" value="AAA"/>
    <property type="match status" value="1"/>
</dbReference>
<evidence type="ECO:0000256" key="8">
    <source>
        <dbReference type="SAM" id="MobiDB-lite"/>
    </source>
</evidence>
<evidence type="ECO:0000256" key="1">
    <source>
        <dbReference type="ARBA" id="ARBA00006914"/>
    </source>
</evidence>
<keyword evidence="7" id="KW-0103">Bromodomain</keyword>
<dbReference type="InterPro" id="IPR027417">
    <property type="entry name" value="P-loop_NTPase"/>
</dbReference>
<feature type="compositionally biased region" description="Basic and acidic residues" evidence="8">
    <location>
        <begin position="230"/>
        <end position="242"/>
    </location>
</feature>
<dbReference type="GO" id="GO:0045815">
    <property type="term" value="P:transcription initiation-coupled chromatin remodeling"/>
    <property type="evidence" value="ECO:0007669"/>
    <property type="project" value="TreeGrafter"/>
</dbReference>
<dbReference type="FunFam" id="3.40.50.300:FF:000061">
    <property type="entry name" value="ATPase family, AAA domain-containing 2"/>
    <property type="match status" value="1"/>
</dbReference>
<feature type="compositionally biased region" description="Basic residues" evidence="8">
    <location>
        <begin position="218"/>
        <end position="229"/>
    </location>
</feature>
<evidence type="ECO:0000256" key="5">
    <source>
        <dbReference type="ARBA" id="ARBA00022833"/>
    </source>
</evidence>
<evidence type="ECO:0000256" key="2">
    <source>
        <dbReference type="ARBA" id="ARBA00022723"/>
    </source>
</evidence>